<gene>
    <name evidence="2" type="ORF">KXQ929_LOCUS53492</name>
</gene>
<keyword evidence="1" id="KW-1133">Transmembrane helix</keyword>
<dbReference type="Proteomes" id="UP000663868">
    <property type="component" value="Unassembled WGS sequence"/>
</dbReference>
<feature type="non-terminal residue" evidence="2">
    <location>
        <position position="1"/>
    </location>
</feature>
<protein>
    <submittedName>
        <fullName evidence="2">Uncharacterized protein</fullName>
    </submittedName>
</protein>
<organism evidence="2 3">
    <name type="scientific">Adineta steineri</name>
    <dbReference type="NCBI Taxonomy" id="433720"/>
    <lineage>
        <taxon>Eukaryota</taxon>
        <taxon>Metazoa</taxon>
        <taxon>Spiralia</taxon>
        <taxon>Gnathifera</taxon>
        <taxon>Rotifera</taxon>
        <taxon>Eurotatoria</taxon>
        <taxon>Bdelloidea</taxon>
        <taxon>Adinetida</taxon>
        <taxon>Adinetidae</taxon>
        <taxon>Adineta</taxon>
    </lineage>
</organism>
<dbReference type="EMBL" id="CAJOBB010030306">
    <property type="protein sequence ID" value="CAF4442795.1"/>
    <property type="molecule type" value="Genomic_DNA"/>
</dbReference>
<evidence type="ECO:0000256" key="1">
    <source>
        <dbReference type="SAM" id="Phobius"/>
    </source>
</evidence>
<keyword evidence="1" id="KW-0472">Membrane</keyword>
<feature type="transmembrane region" description="Helical" evidence="1">
    <location>
        <begin position="6"/>
        <end position="27"/>
    </location>
</feature>
<accession>A0A820RW97</accession>
<comment type="caution">
    <text evidence="2">The sequence shown here is derived from an EMBL/GenBank/DDBJ whole genome shotgun (WGS) entry which is preliminary data.</text>
</comment>
<evidence type="ECO:0000313" key="3">
    <source>
        <dbReference type="Proteomes" id="UP000663868"/>
    </source>
</evidence>
<sequence length="44" mass="4969">GNRVPPITLMLVASTSANIFPFWFNILSNNSQLEVDRWKVAALH</sequence>
<proteinExistence type="predicted"/>
<evidence type="ECO:0000313" key="2">
    <source>
        <dbReference type="EMBL" id="CAF4442795.1"/>
    </source>
</evidence>
<keyword evidence="1" id="KW-0812">Transmembrane</keyword>
<reference evidence="2" key="1">
    <citation type="submission" date="2021-02" db="EMBL/GenBank/DDBJ databases">
        <authorList>
            <person name="Nowell W R."/>
        </authorList>
    </citation>
    <scope>NUCLEOTIDE SEQUENCE</scope>
</reference>
<name>A0A820RW97_9BILA</name>
<dbReference type="AlphaFoldDB" id="A0A820RW97"/>